<dbReference type="Proteomes" id="UP000216339">
    <property type="component" value="Unassembled WGS sequence"/>
</dbReference>
<sequence>MTDLPTPLPDGLDWGAAERHAVVIVGTGPAGFTAALYAARAGLDPLVVQGPAPGGQLTTTTDVENFPGYPDGVMGPDLMQDFEKQAVRFGAVLRWGTVTHVDFSETPHKLVIDETTPILADAVIGSTGASAKYLGLENEKRLLGRGVSACATCDGAFFRDEEIAIVGGGDTAMEEALFLTRFASTVHVIHRRDAFRASQIMQDRVLSNGKVQVHWNTVVTDVLGDDAVTGLRLEDTETGEARELPVTGFFVAIGHQPNTDIFRGWLEMDDAGYVQTHPDSTHTDVEGVFVCGDAQDHVYRQAVTAAGTGCMAAIDAERWLAERDVIDETRTETEYHAAPAEDSETHRPVAESEA</sequence>
<comment type="subunit">
    <text evidence="7">Homodimer.</text>
</comment>
<keyword evidence="6 7" id="KW-0676">Redox-active center</keyword>
<evidence type="ECO:0000256" key="7">
    <source>
        <dbReference type="RuleBase" id="RU003880"/>
    </source>
</evidence>
<dbReference type="GO" id="GO:0005737">
    <property type="term" value="C:cytoplasm"/>
    <property type="evidence" value="ECO:0007669"/>
    <property type="project" value="InterPro"/>
</dbReference>
<evidence type="ECO:0000256" key="8">
    <source>
        <dbReference type="RuleBase" id="RU003881"/>
    </source>
</evidence>
<organism evidence="11 12">
    <name type="scientific">Rubrivirga marina</name>
    <dbReference type="NCBI Taxonomy" id="1196024"/>
    <lineage>
        <taxon>Bacteria</taxon>
        <taxon>Pseudomonadati</taxon>
        <taxon>Rhodothermota</taxon>
        <taxon>Rhodothermia</taxon>
        <taxon>Rhodothermales</taxon>
        <taxon>Rubricoccaceae</taxon>
        <taxon>Rubrivirga</taxon>
    </lineage>
</organism>
<accession>A0A271IXY3</accession>
<dbReference type="EMBL" id="MQWD01000001">
    <property type="protein sequence ID" value="PAP75808.1"/>
    <property type="molecule type" value="Genomic_DNA"/>
</dbReference>
<comment type="similarity">
    <text evidence="1 7">Belongs to the class-II pyridine nucleotide-disulfide oxidoreductase family.</text>
</comment>
<dbReference type="AlphaFoldDB" id="A0A271IXY3"/>
<dbReference type="RefSeq" id="WP_095509452.1">
    <property type="nucleotide sequence ID" value="NZ_MQWD01000001.1"/>
</dbReference>
<dbReference type="InterPro" id="IPR023753">
    <property type="entry name" value="FAD/NAD-binding_dom"/>
</dbReference>
<dbReference type="PROSITE" id="PS00573">
    <property type="entry name" value="PYRIDINE_REDOX_2"/>
    <property type="match status" value="1"/>
</dbReference>
<dbReference type="OrthoDB" id="9806179at2"/>
<dbReference type="InterPro" id="IPR050097">
    <property type="entry name" value="Ferredoxin-NADP_redctase_2"/>
</dbReference>
<evidence type="ECO:0000256" key="9">
    <source>
        <dbReference type="SAM" id="MobiDB-lite"/>
    </source>
</evidence>
<comment type="caution">
    <text evidence="11">The sequence shown here is derived from an EMBL/GenBank/DDBJ whole genome shotgun (WGS) entry which is preliminary data.</text>
</comment>
<dbReference type="PANTHER" id="PTHR48105">
    <property type="entry name" value="THIOREDOXIN REDUCTASE 1-RELATED-RELATED"/>
    <property type="match status" value="1"/>
</dbReference>
<name>A0A271IXY3_9BACT</name>
<evidence type="ECO:0000256" key="5">
    <source>
        <dbReference type="ARBA" id="ARBA00023157"/>
    </source>
</evidence>
<evidence type="ECO:0000256" key="2">
    <source>
        <dbReference type="ARBA" id="ARBA00022630"/>
    </source>
</evidence>
<evidence type="ECO:0000313" key="12">
    <source>
        <dbReference type="Proteomes" id="UP000216339"/>
    </source>
</evidence>
<gene>
    <name evidence="11" type="ORF">BSZ37_04800</name>
</gene>
<dbReference type="EC" id="1.8.1.9" evidence="7"/>
<feature type="compositionally biased region" description="Basic and acidic residues" evidence="9">
    <location>
        <begin position="343"/>
        <end position="354"/>
    </location>
</feature>
<keyword evidence="5" id="KW-1015">Disulfide bond</keyword>
<dbReference type="InterPro" id="IPR005982">
    <property type="entry name" value="Thioredox_Rdtase"/>
</dbReference>
<dbReference type="Gene3D" id="3.50.50.60">
    <property type="entry name" value="FAD/NAD(P)-binding domain"/>
    <property type="match status" value="2"/>
</dbReference>
<evidence type="ECO:0000256" key="4">
    <source>
        <dbReference type="ARBA" id="ARBA00023002"/>
    </source>
</evidence>
<evidence type="ECO:0000256" key="3">
    <source>
        <dbReference type="ARBA" id="ARBA00022827"/>
    </source>
</evidence>
<dbReference type="GO" id="GO:0004791">
    <property type="term" value="F:thioredoxin-disulfide reductase (NADPH) activity"/>
    <property type="evidence" value="ECO:0007669"/>
    <property type="project" value="UniProtKB-UniRule"/>
</dbReference>
<feature type="domain" description="FAD/NAD(P)-binding" evidence="10">
    <location>
        <begin position="21"/>
        <end position="309"/>
    </location>
</feature>
<dbReference type="PRINTS" id="PR00368">
    <property type="entry name" value="FADPNR"/>
</dbReference>
<comment type="cofactor">
    <cofactor evidence="8">
        <name>FAD</name>
        <dbReference type="ChEBI" id="CHEBI:57692"/>
    </cofactor>
    <text evidence="8">Binds 1 FAD per subunit.</text>
</comment>
<proteinExistence type="inferred from homology"/>
<dbReference type="InterPro" id="IPR036188">
    <property type="entry name" value="FAD/NAD-bd_sf"/>
</dbReference>
<comment type="catalytic activity">
    <reaction evidence="7">
        <text>[thioredoxin]-dithiol + NADP(+) = [thioredoxin]-disulfide + NADPH + H(+)</text>
        <dbReference type="Rhea" id="RHEA:20345"/>
        <dbReference type="Rhea" id="RHEA-COMP:10698"/>
        <dbReference type="Rhea" id="RHEA-COMP:10700"/>
        <dbReference type="ChEBI" id="CHEBI:15378"/>
        <dbReference type="ChEBI" id="CHEBI:29950"/>
        <dbReference type="ChEBI" id="CHEBI:50058"/>
        <dbReference type="ChEBI" id="CHEBI:57783"/>
        <dbReference type="ChEBI" id="CHEBI:58349"/>
        <dbReference type="EC" id="1.8.1.9"/>
    </reaction>
</comment>
<feature type="region of interest" description="Disordered" evidence="9">
    <location>
        <begin position="331"/>
        <end position="354"/>
    </location>
</feature>
<dbReference type="SUPFAM" id="SSF51905">
    <property type="entry name" value="FAD/NAD(P)-binding domain"/>
    <property type="match status" value="1"/>
</dbReference>
<evidence type="ECO:0000313" key="11">
    <source>
        <dbReference type="EMBL" id="PAP75808.1"/>
    </source>
</evidence>
<evidence type="ECO:0000259" key="10">
    <source>
        <dbReference type="Pfam" id="PF07992"/>
    </source>
</evidence>
<protein>
    <recommendedName>
        <fullName evidence="7">Thioredoxin reductase</fullName>
        <ecNumber evidence="7">1.8.1.9</ecNumber>
    </recommendedName>
</protein>
<evidence type="ECO:0000256" key="6">
    <source>
        <dbReference type="ARBA" id="ARBA00023284"/>
    </source>
</evidence>
<evidence type="ECO:0000256" key="1">
    <source>
        <dbReference type="ARBA" id="ARBA00009333"/>
    </source>
</evidence>
<keyword evidence="8" id="KW-0521">NADP</keyword>
<keyword evidence="12" id="KW-1185">Reference proteome</keyword>
<reference evidence="11 12" key="1">
    <citation type="submission" date="2016-11" db="EMBL/GenBank/DDBJ databases">
        <title>Study of marine rhodopsin-containing bacteria.</title>
        <authorList>
            <person name="Yoshizawa S."/>
            <person name="Kumagai Y."/>
            <person name="Kogure K."/>
        </authorList>
    </citation>
    <scope>NUCLEOTIDE SEQUENCE [LARGE SCALE GENOMIC DNA]</scope>
    <source>
        <strain evidence="11 12">SAORIC-28</strain>
    </source>
</reference>
<keyword evidence="2 7" id="KW-0285">Flavoprotein</keyword>
<dbReference type="NCBIfam" id="TIGR01292">
    <property type="entry name" value="TRX_reduct"/>
    <property type="match status" value="1"/>
</dbReference>
<keyword evidence="3 7" id="KW-0274">FAD</keyword>
<keyword evidence="4 7" id="KW-0560">Oxidoreductase</keyword>
<dbReference type="PRINTS" id="PR00469">
    <property type="entry name" value="PNDRDTASEII"/>
</dbReference>
<dbReference type="Pfam" id="PF07992">
    <property type="entry name" value="Pyr_redox_2"/>
    <property type="match status" value="1"/>
</dbReference>
<dbReference type="InterPro" id="IPR008255">
    <property type="entry name" value="Pyr_nucl-diS_OxRdtase_2_AS"/>
</dbReference>
<dbReference type="GO" id="GO:0019430">
    <property type="term" value="P:removal of superoxide radicals"/>
    <property type="evidence" value="ECO:0007669"/>
    <property type="project" value="UniProtKB-UniRule"/>
</dbReference>